<reference evidence="2 3" key="1">
    <citation type="journal article" date="2019" name="Int. J. Syst. Evol. Microbiol.">
        <title>The Global Catalogue of Microorganisms (GCM) 10K type strain sequencing project: providing services to taxonomists for standard genome sequencing and annotation.</title>
        <authorList>
            <consortium name="The Broad Institute Genomics Platform"/>
            <consortium name="The Broad Institute Genome Sequencing Center for Infectious Disease"/>
            <person name="Wu L."/>
            <person name="Ma J."/>
        </authorList>
    </citation>
    <scope>NUCLEOTIDE SEQUENCE [LARGE SCALE GENOMIC DNA]</scope>
    <source>
        <strain evidence="2 3">JCM 9383</strain>
    </source>
</reference>
<accession>A0ABN3VCV7</accession>
<protein>
    <submittedName>
        <fullName evidence="2">Uncharacterized protein</fullName>
    </submittedName>
</protein>
<feature type="compositionally biased region" description="Basic residues" evidence="1">
    <location>
        <begin position="12"/>
        <end position="25"/>
    </location>
</feature>
<keyword evidence="3" id="KW-1185">Reference proteome</keyword>
<comment type="caution">
    <text evidence="2">The sequence shown here is derived from an EMBL/GenBank/DDBJ whole genome shotgun (WGS) entry which is preliminary data.</text>
</comment>
<proteinExistence type="predicted"/>
<evidence type="ECO:0000313" key="3">
    <source>
        <dbReference type="Proteomes" id="UP001500979"/>
    </source>
</evidence>
<sequence length="135" mass="13995">MTAAGHSDKQRAHNGRHTPPRRGARRSAESGEVETGYSAEIAAQLGEASAQLGARLVDPAVAHSVAEVEQVARGFSVVADGMAEGMGGVTEWLRAAGHAGPLSGHASVVADRLAHVSKELTRLAEAIEKARQDTP</sequence>
<name>A0ABN3VCV7_9PSEU</name>
<gene>
    <name evidence="2" type="ORF">GCM10010470_29650</name>
</gene>
<evidence type="ECO:0000313" key="2">
    <source>
        <dbReference type="EMBL" id="GAA2792882.1"/>
    </source>
</evidence>
<dbReference type="EMBL" id="BAAAUX010000014">
    <property type="protein sequence ID" value="GAA2792882.1"/>
    <property type="molecule type" value="Genomic_DNA"/>
</dbReference>
<feature type="region of interest" description="Disordered" evidence="1">
    <location>
        <begin position="1"/>
        <end position="35"/>
    </location>
</feature>
<feature type="compositionally biased region" description="Basic and acidic residues" evidence="1">
    <location>
        <begin position="1"/>
        <end position="11"/>
    </location>
</feature>
<dbReference type="RefSeq" id="WP_344680239.1">
    <property type="nucleotide sequence ID" value="NZ_BAAAUX010000014.1"/>
</dbReference>
<evidence type="ECO:0000256" key="1">
    <source>
        <dbReference type="SAM" id="MobiDB-lite"/>
    </source>
</evidence>
<organism evidence="2 3">
    <name type="scientific">Saccharopolyspora taberi</name>
    <dbReference type="NCBI Taxonomy" id="60895"/>
    <lineage>
        <taxon>Bacteria</taxon>
        <taxon>Bacillati</taxon>
        <taxon>Actinomycetota</taxon>
        <taxon>Actinomycetes</taxon>
        <taxon>Pseudonocardiales</taxon>
        <taxon>Pseudonocardiaceae</taxon>
        <taxon>Saccharopolyspora</taxon>
    </lineage>
</organism>
<dbReference type="Proteomes" id="UP001500979">
    <property type="component" value="Unassembled WGS sequence"/>
</dbReference>